<dbReference type="InterPro" id="IPR042063">
    <property type="entry name" value="Ubi_acti_E1_SCCH"/>
</dbReference>
<reference evidence="13 14" key="1">
    <citation type="submission" date="2017-03" db="EMBL/GenBank/DDBJ databases">
        <title>WGS assembly of Porphyra umbilicalis.</title>
        <authorList>
            <person name="Brawley S.H."/>
            <person name="Blouin N.A."/>
            <person name="Ficko-Blean E."/>
            <person name="Wheeler G.L."/>
            <person name="Lohr M."/>
            <person name="Goodson H.V."/>
            <person name="Jenkins J.W."/>
            <person name="Blaby-Haas C.E."/>
            <person name="Helliwell K.E."/>
            <person name="Chan C."/>
            <person name="Marriage T."/>
            <person name="Bhattacharya D."/>
            <person name="Klein A.S."/>
            <person name="Badis Y."/>
            <person name="Brodie J."/>
            <person name="Cao Y."/>
            <person name="Collen J."/>
            <person name="Dittami S.M."/>
            <person name="Gachon C.M."/>
            <person name="Green B.R."/>
            <person name="Karpowicz S."/>
            <person name="Kim J.W."/>
            <person name="Kudahl U."/>
            <person name="Lin S."/>
            <person name="Michel G."/>
            <person name="Mittag M."/>
            <person name="Olson B.J."/>
            <person name="Pangilinan J."/>
            <person name="Peng Y."/>
            <person name="Qiu H."/>
            <person name="Shu S."/>
            <person name="Singer J.T."/>
            <person name="Smith A.G."/>
            <person name="Sprecher B.N."/>
            <person name="Wagner V."/>
            <person name="Wang W."/>
            <person name="Wang Z.-Y."/>
            <person name="Yan J."/>
            <person name="Yarish C."/>
            <person name="Zoeuner-Riek S."/>
            <person name="Zhuang Y."/>
            <person name="Zou Y."/>
            <person name="Lindquist E.A."/>
            <person name="Grimwood J."/>
            <person name="Barry K."/>
            <person name="Rokhsar D.S."/>
            <person name="Schmutz J."/>
            <person name="Stiller J.W."/>
            <person name="Grossman A.R."/>
            <person name="Prochnik S.E."/>
        </authorList>
    </citation>
    <scope>NUCLEOTIDE SEQUENCE [LARGE SCALE GENOMIC DNA]</scope>
    <source>
        <strain evidence="13">4086291</strain>
    </source>
</reference>
<evidence type="ECO:0000256" key="4">
    <source>
        <dbReference type="ARBA" id="ARBA00011245"/>
    </source>
</evidence>
<dbReference type="InterPro" id="IPR019572">
    <property type="entry name" value="UBA_E1_SCCH"/>
</dbReference>
<dbReference type="InterPro" id="IPR038252">
    <property type="entry name" value="UBA_E1_C_sf"/>
</dbReference>
<dbReference type="GO" id="GO:0031510">
    <property type="term" value="C:SUMO activating enzyme complex"/>
    <property type="evidence" value="ECO:0007669"/>
    <property type="project" value="TreeGrafter"/>
</dbReference>
<dbReference type="Pfam" id="PF09358">
    <property type="entry name" value="E1_UFD"/>
    <property type="match status" value="1"/>
</dbReference>
<dbReference type="InterPro" id="IPR042449">
    <property type="entry name" value="Ub-E1_IAD_1"/>
</dbReference>
<dbReference type="GO" id="GO:0019948">
    <property type="term" value="F:SUMO activating enzyme activity"/>
    <property type="evidence" value="ECO:0007669"/>
    <property type="project" value="TreeGrafter"/>
</dbReference>
<dbReference type="FunFam" id="2.40.30.180:FF:000001">
    <property type="entry name" value="ubiquitin-like modifier-activating enzyme 1"/>
    <property type="match status" value="1"/>
</dbReference>
<dbReference type="PANTHER" id="PTHR10953:SF4">
    <property type="entry name" value="UBIQUITIN-ACTIVATING ENZYME E1 C-TERMINAL DOMAIN-CONTAINING PROTEIN"/>
    <property type="match status" value="1"/>
</dbReference>
<gene>
    <name evidence="13" type="ORF">BU14_0767s0002</name>
</gene>
<dbReference type="Gene3D" id="3.10.290.60">
    <property type="entry name" value="Ubiquitin-activating enzyme E1, UFD domain"/>
    <property type="match status" value="1"/>
</dbReference>
<dbReference type="InterPro" id="IPR042302">
    <property type="entry name" value="E1_FCCH_sf"/>
</dbReference>
<evidence type="ECO:0000313" key="13">
    <source>
        <dbReference type="EMBL" id="OSX70404.1"/>
    </source>
</evidence>
<evidence type="ECO:0000256" key="5">
    <source>
        <dbReference type="ARBA" id="ARBA00012990"/>
    </source>
</evidence>
<keyword evidence="14" id="KW-1185">Reference proteome</keyword>
<keyword evidence="8 11" id="KW-0833">Ubl conjugation pathway</keyword>
<dbReference type="InterPro" id="IPR000594">
    <property type="entry name" value="ThiF_NAD_FAD-bd"/>
</dbReference>
<comment type="catalytic activity">
    <reaction evidence="1">
        <text>ATP + ubiquitin + [E1 ubiquitin-activating enzyme]-L-cysteine = AMP + diphosphate + S-ubiquitinyl-[E1 ubiquitin-activating enzyme]-L-cysteine.</text>
        <dbReference type="EC" id="6.2.1.45"/>
    </reaction>
</comment>
<comment type="similarity">
    <text evidence="3 11">Belongs to the ubiquitin-activating E1 family.</text>
</comment>
<dbReference type="InterPro" id="IPR018075">
    <property type="entry name" value="UBQ-activ_enz_E1"/>
</dbReference>
<dbReference type="GO" id="GO:0004839">
    <property type="term" value="F:ubiquitin activating enzyme activity"/>
    <property type="evidence" value="ECO:0007669"/>
    <property type="project" value="UniProtKB-EC"/>
</dbReference>
<dbReference type="Pfam" id="PF00899">
    <property type="entry name" value="ThiF"/>
    <property type="match status" value="1"/>
</dbReference>
<dbReference type="Gene3D" id="1.10.10.2660">
    <property type="entry name" value="Ubiquitin-activating enzyme E1, SCCH domain"/>
    <property type="match status" value="1"/>
</dbReference>
<evidence type="ECO:0000256" key="9">
    <source>
        <dbReference type="ARBA" id="ARBA00022840"/>
    </source>
</evidence>
<dbReference type="InterPro" id="IPR035985">
    <property type="entry name" value="Ubiquitin-activating_enz"/>
</dbReference>
<evidence type="ECO:0000256" key="10">
    <source>
        <dbReference type="PROSITE-ProRule" id="PRU10132"/>
    </source>
</evidence>
<dbReference type="Gene3D" id="3.40.50.720">
    <property type="entry name" value="NAD(P)-binding Rossmann-like Domain"/>
    <property type="match status" value="1"/>
</dbReference>
<evidence type="ECO:0000256" key="3">
    <source>
        <dbReference type="ARBA" id="ARBA00005673"/>
    </source>
</evidence>
<dbReference type="PROSITE" id="PS00865">
    <property type="entry name" value="UBIQUITIN_ACTIVAT_2"/>
    <property type="match status" value="1"/>
</dbReference>
<dbReference type="GO" id="GO:0005737">
    <property type="term" value="C:cytoplasm"/>
    <property type="evidence" value="ECO:0007669"/>
    <property type="project" value="TreeGrafter"/>
</dbReference>
<dbReference type="UniPathway" id="UPA00143"/>
<organism evidence="13 14">
    <name type="scientific">Porphyra umbilicalis</name>
    <name type="common">Purple laver</name>
    <name type="synonym">Red alga</name>
    <dbReference type="NCBI Taxonomy" id="2786"/>
    <lineage>
        <taxon>Eukaryota</taxon>
        <taxon>Rhodophyta</taxon>
        <taxon>Bangiophyceae</taxon>
        <taxon>Bangiales</taxon>
        <taxon>Bangiaceae</taxon>
        <taxon>Porphyra</taxon>
    </lineage>
</organism>
<evidence type="ECO:0000256" key="1">
    <source>
        <dbReference type="ARBA" id="ARBA00000488"/>
    </source>
</evidence>
<dbReference type="Proteomes" id="UP000218209">
    <property type="component" value="Unassembled WGS sequence"/>
</dbReference>
<evidence type="ECO:0000259" key="12">
    <source>
        <dbReference type="SMART" id="SM00985"/>
    </source>
</evidence>
<dbReference type="InterPro" id="IPR032420">
    <property type="entry name" value="E1_4HB"/>
</dbReference>
<dbReference type="InterPro" id="IPR018965">
    <property type="entry name" value="Ub-activating_enz_E1_C"/>
</dbReference>
<evidence type="ECO:0000313" key="14">
    <source>
        <dbReference type="Proteomes" id="UP000218209"/>
    </source>
</evidence>
<dbReference type="OrthoDB" id="10252231at2759"/>
<evidence type="ECO:0000256" key="7">
    <source>
        <dbReference type="ARBA" id="ARBA00022741"/>
    </source>
</evidence>
<evidence type="ECO:0000256" key="2">
    <source>
        <dbReference type="ARBA" id="ARBA00004906"/>
    </source>
</evidence>
<dbReference type="PANTHER" id="PTHR10953">
    <property type="entry name" value="UBIQUITIN-ACTIVATING ENZYME E1"/>
    <property type="match status" value="1"/>
</dbReference>
<feature type="domain" description="Ubiquitin-activating enzyme E1 C-terminal" evidence="12">
    <location>
        <begin position="949"/>
        <end position="1077"/>
    </location>
</feature>
<dbReference type="Pfam" id="PF16190">
    <property type="entry name" value="E1_FCCH"/>
    <property type="match status" value="1"/>
</dbReference>
<comment type="subunit">
    <text evidence="4">Monomer.</text>
</comment>
<dbReference type="Gene3D" id="3.40.50.12550">
    <property type="entry name" value="Ubiquitin-activating enzyme E1, inactive adenylation domain, subdomain 2"/>
    <property type="match status" value="1"/>
</dbReference>
<keyword evidence="6 11" id="KW-0436">Ligase</keyword>
<sequence>MASATVANGAAAASDQAVASTIDEDLYSRQLYVLGHEAQRRMASSSVLLVGVDGVGVEIAKNLILAGLKSVTLFDPMPAMTADLAAQFYLTPDHVAAGTPRAAASLPLLESLNPYVSVSLLEADGGASVADTVSAAASQYTAVVLVNQSLAAQTAVDAACRSADVKFMSVGAFGAFGRIFNDFGPAFTVSDVNGEQPRSVMISAVTVDGDDVVVTCLDEQRHDFEAGDHVSFTEVQGMTGLNDGKPREIKVLGPFTFSLVGCREEVAAMGEYVRGGYATQVKMPSTIVFKSLPEAAEEPEYVIADFAKMMQMGTTHAAFQAVDAFRATLGGALPTPGSAAHAAKFVEFVEAAAGSAADDLDAKVLECFARTAAGVLSPMAATLGGIAAQEVLKATSGKFMPIKQFFYIDCQEVLPSPPPTEAECAPTGSRYDGQVAVLGATVQKKLAALNYFLVGAGAIGCEMLKNWAMMGVGVDAASGGGIVITDMDQIEKSNLSRQFLFRDADIHKPKSVAAAAAVRVMNSDVNIVAHEVRVGPETEATFDDEFWDGLSGVCNALDNVQARLYVDQRCVYYVKPLLDSGTLGTKGNTQVVVPGLTESYSSSRDPPEKSIPICTLKNFPYQIEHTLQWARDWFEGSFRGTPEDCNAYLGSRGKDFFDDLKKQGPGTMLATLEAVHSSLVTERPLSVEDCIKWSRLLFEEMFSSSIKQLLHAFPADMVDANKVPFWSGTKRVPTPLTFNAADETHMAFVTSAALLRAQVYGIPVSDKDMAHFPAALAAVMVPDFVPKAGVKIATTEAEASEQNASGAGSLDQDDERIETLLKALPPAGSAGSDGASKTLVPLEFEKDDDTNHHIDVITACSNLRAANYSIEPADRHKSKMIAGKIIPAIATTTSFVTGLVCIEMLKLVRLGYTDRDGGGYDGGAWCKAAAKGSDAKARRDAAEKKLECFKNGFANLALPFFAFSEPVVAAATDMGHGRFWTLWDLLDVNEGRDITLGEFLEAIKTHYGLEVSMVSCGVSILYASFTNPRRLQERLATPLSEVARTVGKLTFLAKQRYLVMELICTDKEGEDVEVPYCRYRFRF</sequence>
<dbReference type="GO" id="GO:0005524">
    <property type="term" value="F:ATP binding"/>
    <property type="evidence" value="ECO:0007669"/>
    <property type="project" value="UniProtKB-KW"/>
</dbReference>
<evidence type="ECO:0000256" key="8">
    <source>
        <dbReference type="ARBA" id="ARBA00022786"/>
    </source>
</evidence>
<dbReference type="Pfam" id="PF16191">
    <property type="entry name" value="E1_4HB"/>
    <property type="match status" value="1"/>
</dbReference>
<dbReference type="InterPro" id="IPR033127">
    <property type="entry name" value="UBQ-activ_enz_E1_Cys_AS"/>
</dbReference>
<name>A0A1X6NP78_PORUM</name>
<dbReference type="Gene3D" id="2.40.30.180">
    <property type="entry name" value="Ubiquitin-activating enzyme E1, FCCH domain"/>
    <property type="match status" value="1"/>
</dbReference>
<dbReference type="AlphaFoldDB" id="A0A1X6NP78"/>
<keyword evidence="7 11" id="KW-0547">Nucleotide-binding</keyword>
<dbReference type="CDD" id="cd01490">
    <property type="entry name" value="Ube1_repeat2"/>
    <property type="match status" value="1"/>
</dbReference>
<dbReference type="GO" id="GO:0016925">
    <property type="term" value="P:protein sumoylation"/>
    <property type="evidence" value="ECO:0007669"/>
    <property type="project" value="TreeGrafter"/>
</dbReference>
<proteinExistence type="inferred from homology"/>
<protein>
    <recommendedName>
        <fullName evidence="5">E1 ubiquitin-activating enzyme</fullName>
        <ecNumber evidence="5">6.2.1.45</ecNumber>
    </recommendedName>
</protein>
<evidence type="ECO:0000256" key="11">
    <source>
        <dbReference type="RuleBase" id="RU000519"/>
    </source>
</evidence>
<dbReference type="InterPro" id="IPR032418">
    <property type="entry name" value="E1_FCCH"/>
</dbReference>
<dbReference type="InterPro" id="IPR018247">
    <property type="entry name" value="EF_Hand_1_Ca_BS"/>
</dbReference>
<dbReference type="FunFam" id="3.10.290.60:FF:000001">
    <property type="entry name" value="Ubiquitin-activating enzyme E1 2"/>
    <property type="match status" value="1"/>
</dbReference>
<dbReference type="FunFam" id="3.50.50.80:FF:000001">
    <property type="entry name" value="ubiquitin-like modifier-activating enzyme 1"/>
    <property type="match status" value="1"/>
</dbReference>
<evidence type="ECO:0000256" key="6">
    <source>
        <dbReference type="ARBA" id="ARBA00022598"/>
    </source>
</evidence>
<dbReference type="Pfam" id="PF10585">
    <property type="entry name" value="UBA_E1_SCCH"/>
    <property type="match status" value="1"/>
</dbReference>
<dbReference type="Gene3D" id="3.50.50.80">
    <property type="entry name" value="Ubiquitin-activating enzyme E1, inactive adenylation domain, subdomain 1"/>
    <property type="match status" value="1"/>
</dbReference>
<feature type="active site" description="Glycyl thioester intermediate" evidence="10">
    <location>
        <position position="614"/>
    </location>
</feature>
<dbReference type="InterPro" id="IPR045886">
    <property type="entry name" value="ThiF/MoeB/HesA"/>
</dbReference>
<dbReference type="SMART" id="SM00985">
    <property type="entry name" value="UBA_e1_C"/>
    <property type="match status" value="1"/>
</dbReference>
<comment type="pathway">
    <text evidence="2">Protein modification; protein ubiquitination.</text>
</comment>
<dbReference type="SUPFAM" id="SSF69572">
    <property type="entry name" value="Activating enzymes of the ubiquitin-like proteins"/>
    <property type="match status" value="2"/>
</dbReference>
<dbReference type="NCBIfam" id="TIGR01408">
    <property type="entry name" value="Ube1"/>
    <property type="match status" value="1"/>
</dbReference>
<accession>A0A1X6NP78</accession>
<dbReference type="FunFam" id="3.40.50.720:FF:000015">
    <property type="entry name" value="Ubiquitin-activating enzyme E1 1"/>
    <property type="match status" value="1"/>
</dbReference>
<dbReference type="PROSITE" id="PS00018">
    <property type="entry name" value="EF_HAND_1"/>
    <property type="match status" value="1"/>
</dbReference>
<keyword evidence="9 11" id="KW-0067">ATP-binding</keyword>
<dbReference type="PRINTS" id="PR01849">
    <property type="entry name" value="UBIQUITINACT"/>
</dbReference>
<dbReference type="EMBL" id="KV919263">
    <property type="protein sequence ID" value="OSX70404.1"/>
    <property type="molecule type" value="Genomic_DNA"/>
</dbReference>
<dbReference type="FunFam" id="1.10.10.2660:FF:000001">
    <property type="entry name" value="Ubiquitin-activating enzyme E1 1"/>
    <property type="match status" value="1"/>
</dbReference>
<dbReference type="EC" id="6.2.1.45" evidence="5"/>
<dbReference type="InterPro" id="IPR000011">
    <property type="entry name" value="UBQ/SUMO-activ_enz_E1-like"/>
</dbReference>